<feature type="non-terminal residue" evidence="1">
    <location>
        <position position="253"/>
    </location>
</feature>
<dbReference type="Proteomes" id="UP000000305">
    <property type="component" value="Unassembled WGS sequence"/>
</dbReference>
<name>E9HW98_DAPPU</name>
<gene>
    <name evidence="1" type="ORF">DAPPUDRAFT_118644</name>
</gene>
<dbReference type="PANTHER" id="PTHR42780:SF1">
    <property type="entry name" value="ISOLEUCINE--TRNA LIGASE, CYTOPLASMIC"/>
    <property type="match status" value="1"/>
</dbReference>
<dbReference type="OMA" id="RNEAHVT"/>
<dbReference type="InParanoid" id="E9HW98"/>
<accession>E9HW98</accession>
<dbReference type="EMBL" id="GL732906">
    <property type="protein sequence ID" value="EFX63983.1"/>
    <property type="molecule type" value="Genomic_DNA"/>
</dbReference>
<evidence type="ECO:0000313" key="1">
    <source>
        <dbReference type="EMBL" id="EFX63983.1"/>
    </source>
</evidence>
<reference evidence="1 2" key="1">
    <citation type="journal article" date="2011" name="Science">
        <title>The ecoresponsive genome of Daphnia pulex.</title>
        <authorList>
            <person name="Colbourne J.K."/>
            <person name="Pfrender M.E."/>
            <person name="Gilbert D."/>
            <person name="Thomas W.K."/>
            <person name="Tucker A."/>
            <person name="Oakley T.H."/>
            <person name="Tokishita S."/>
            <person name="Aerts A."/>
            <person name="Arnold G.J."/>
            <person name="Basu M.K."/>
            <person name="Bauer D.J."/>
            <person name="Caceres C.E."/>
            <person name="Carmel L."/>
            <person name="Casola C."/>
            <person name="Choi J.H."/>
            <person name="Detter J.C."/>
            <person name="Dong Q."/>
            <person name="Dusheyko S."/>
            <person name="Eads B.D."/>
            <person name="Frohlich T."/>
            <person name="Geiler-Samerotte K.A."/>
            <person name="Gerlach D."/>
            <person name="Hatcher P."/>
            <person name="Jogdeo S."/>
            <person name="Krijgsveld J."/>
            <person name="Kriventseva E.V."/>
            <person name="Kultz D."/>
            <person name="Laforsch C."/>
            <person name="Lindquist E."/>
            <person name="Lopez J."/>
            <person name="Manak J.R."/>
            <person name="Muller J."/>
            <person name="Pangilinan J."/>
            <person name="Patwardhan R.P."/>
            <person name="Pitluck S."/>
            <person name="Pritham E.J."/>
            <person name="Rechtsteiner A."/>
            <person name="Rho M."/>
            <person name="Rogozin I.B."/>
            <person name="Sakarya O."/>
            <person name="Salamov A."/>
            <person name="Schaack S."/>
            <person name="Shapiro H."/>
            <person name="Shiga Y."/>
            <person name="Skalitzky C."/>
            <person name="Smith Z."/>
            <person name="Souvorov A."/>
            <person name="Sung W."/>
            <person name="Tang Z."/>
            <person name="Tsuchiya D."/>
            <person name="Tu H."/>
            <person name="Vos H."/>
            <person name="Wang M."/>
            <person name="Wolf Y.I."/>
            <person name="Yamagata H."/>
            <person name="Yamada T."/>
            <person name="Ye Y."/>
            <person name="Shaw J.R."/>
            <person name="Andrews J."/>
            <person name="Crease T.J."/>
            <person name="Tang H."/>
            <person name="Lucas S.M."/>
            <person name="Robertson H.M."/>
            <person name="Bork P."/>
            <person name="Koonin E.V."/>
            <person name="Zdobnov E.M."/>
            <person name="Grigoriev I.V."/>
            <person name="Lynch M."/>
            <person name="Boore J.L."/>
        </authorList>
    </citation>
    <scope>NUCLEOTIDE SEQUENCE [LARGE SCALE GENOMIC DNA]</scope>
</reference>
<organism evidence="1 2">
    <name type="scientific">Daphnia pulex</name>
    <name type="common">Water flea</name>
    <dbReference type="NCBI Taxonomy" id="6669"/>
    <lineage>
        <taxon>Eukaryota</taxon>
        <taxon>Metazoa</taxon>
        <taxon>Ecdysozoa</taxon>
        <taxon>Arthropoda</taxon>
        <taxon>Crustacea</taxon>
        <taxon>Branchiopoda</taxon>
        <taxon>Diplostraca</taxon>
        <taxon>Cladocera</taxon>
        <taxon>Anomopoda</taxon>
        <taxon>Daphniidae</taxon>
        <taxon>Daphnia</taxon>
    </lineage>
</organism>
<dbReference type="OrthoDB" id="1706657at2759"/>
<dbReference type="Pfam" id="PF19302">
    <property type="entry name" value="DUF5915"/>
    <property type="match status" value="1"/>
</dbReference>
<keyword evidence="2" id="KW-1185">Reference proteome</keyword>
<sequence>ILEELNVRALKLTTDKDSFGVSLRAEPDHRIGARLKGQFKAVMAAIKTLTDEQLQGFLTEVQIDVLGNMMGPEDLRIFYQFTGDRAAELAQQYETQAEKDVLVLLNVVQDQSMKDEGLAREAINLVQKLRNEAHVTPSDTVSVYFEVVPPTGYVADVNSFSNYIETAIKVPWRAASTKKSGAKVLINKSQKLQGVDLVLTIQEGFTAEWAAKAGVPPAKKSLVATQAPTGRGKPSTPFVNLCLEGLKSGYGIE</sequence>
<protein>
    <submittedName>
        <fullName evidence="1">Uncharacterized protein</fullName>
    </submittedName>
</protein>
<evidence type="ECO:0000313" key="2">
    <source>
        <dbReference type="Proteomes" id="UP000000305"/>
    </source>
</evidence>
<dbReference type="HOGENOM" id="CLU_1100768_0_0_1"/>
<dbReference type="AlphaFoldDB" id="E9HW98"/>
<dbReference type="eggNOG" id="KOG0434">
    <property type="taxonomic scope" value="Eukaryota"/>
</dbReference>
<dbReference type="PANTHER" id="PTHR42780">
    <property type="entry name" value="SOLEUCYL-TRNA SYNTHETASE"/>
    <property type="match status" value="1"/>
</dbReference>
<dbReference type="STRING" id="6669.E9HW98"/>
<dbReference type="InterPro" id="IPR023586">
    <property type="entry name" value="Ile-tRNA-ligase_type2"/>
</dbReference>
<dbReference type="GO" id="GO:0004822">
    <property type="term" value="F:isoleucine-tRNA ligase activity"/>
    <property type="evidence" value="ECO:0007669"/>
    <property type="project" value="InterPro"/>
</dbReference>
<proteinExistence type="predicted"/>
<dbReference type="KEGG" id="dpx:DAPPUDRAFT_118644"/>